<protein>
    <submittedName>
        <fullName evidence="2">CobQ/CobB/MinD/ParA nucleotide binding domain protein</fullName>
    </submittedName>
</protein>
<dbReference type="OrthoDB" id="69313at2"/>
<evidence type="ECO:0000313" key="3">
    <source>
        <dbReference type="Proteomes" id="UP000018458"/>
    </source>
</evidence>
<proteinExistence type="predicted"/>
<dbReference type="Pfam" id="PF13614">
    <property type="entry name" value="AAA_31"/>
    <property type="match status" value="1"/>
</dbReference>
<keyword evidence="3" id="KW-1185">Reference proteome</keyword>
<feature type="domain" description="AAA" evidence="1">
    <location>
        <begin position="5"/>
        <end position="171"/>
    </location>
</feature>
<dbReference type="EMBL" id="AEVO01000150">
    <property type="protein sequence ID" value="EFY06153.1"/>
    <property type="molecule type" value="Genomic_DNA"/>
</dbReference>
<dbReference type="InterPro" id="IPR027417">
    <property type="entry name" value="P-loop_NTPase"/>
</dbReference>
<name>E8LMX7_SUCHY</name>
<dbReference type="STRING" id="762983.HMPREF9444_02126"/>
<dbReference type="PANTHER" id="PTHR13696:SF52">
    <property type="entry name" value="PARA FAMILY PROTEIN CT_582"/>
    <property type="match status" value="1"/>
</dbReference>
<dbReference type="HOGENOM" id="CLU_037612_1_4_6"/>
<evidence type="ECO:0000259" key="1">
    <source>
        <dbReference type="Pfam" id="PF13614"/>
    </source>
</evidence>
<dbReference type="eggNOG" id="COG1192">
    <property type="taxonomic scope" value="Bacteria"/>
</dbReference>
<dbReference type="AlphaFoldDB" id="E8LMX7"/>
<accession>E8LMX7</accession>
<dbReference type="Gene3D" id="3.40.50.300">
    <property type="entry name" value="P-loop containing nucleotide triphosphate hydrolases"/>
    <property type="match status" value="1"/>
</dbReference>
<organism evidence="2 3">
    <name type="scientific">Succinatimonas hippei (strain DSM 22608 / JCM 16073 / KCTC 15190 / YIT 12066)</name>
    <dbReference type="NCBI Taxonomy" id="762983"/>
    <lineage>
        <taxon>Bacteria</taxon>
        <taxon>Pseudomonadati</taxon>
        <taxon>Pseudomonadota</taxon>
        <taxon>Gammaproteobacteria</taxon>
        <taxon>Aeromonadales</taxon>
        <taxon>Succinivibrionaceae</taxon>
        <taxon>Succinatimonas</taxon>
    </lineage>
</organism>
<dbReference type="PANTHER" id="PTHR13696">
    <property type="entry name" value="P-LOOP CONTAINING NUCLEOSIDE TRIPHOSPHATE HYDROLASE"/>
    <property type="match status" value="1"/>
</dbReference>
<dbReference type="CDD" id="cd02042">
    <property type="entry name" value="ParAB_family"/>
    <property type="match status" value="1"/>
</dbReference>
<comment type="caution">
    <text evidence="2">The sequence shown here is derived from an EMBL/GenBank/DDBJ whole genome shotgun (WGS) entry which is preliminary data.</text>
</comment>
<sequence>MTALITSFVNPKGGSGKTVAAVNLAAGIADLAYKVLLVDLDAHASASLALGLKKDPKLGFAGALIADDDIYDFVEKTANTNLDVIKASDDLVAVQVALYNQKEGFLTLKRKLDVLNKNYDYIFIDCPSTFDVLTLNALCASHAFIVPLPCEYYSTSALSTVVEYVNSLEEKGLCHAVLAGILRSYGSNGESVLNEIQNEVVRIFRKNVFKAIIPEDKSLDESIILGRPLVTAMPDSPAAKAFRKLCSEFIYKSPFWLRHN</sequence>
<dbReference type="SUPFAM" id="SSF52540">
    <property type="entry name" value="P-loop containing nucleoside triphosphate hydrolases"/>
    <property type="match status" value="1"/>
</dbReference>
<dbReference type="RefSeq" id="WP_009144265.1">
    <property type="nucleotide sequence ID" value="NZ_GL831071.1"/>
</dbReference>
<dbReference type="InterPro" id="IPR050678">
    <property type="entry name" value="DNA_Partitioning_ATPase"/>
</dbReference>
<dbReference type="Proteomes" id="UP000018458">
    <property type="component" value="Unassembled WGS sequence"/>
</dbReference>
<gene>
    <name evidence="2" type="ORF">HMPREF9444_02126</name>
</gene>
<evidence type="ECO:0000313" key="2">
    <source>
        <dbReference type="EMBL" id="EFY06153.1"/>
    </source>
</evidence>
<dbReference type="InterPro" id="IPR025669">
    <property type="entry name" value="AAA_dom"/>
</dbReference>
<reference evidence="2 3" key="1">
    <citation type="submission" date="2011-01" db="EMBL/GenBank/DDBJ databases">
        <authorList>
            <person name="Weinstock G."/>
            <person name="Sodergren E."/>
            <person name="Clifton S."/>
            <person name="Fulton L."/>
            <person name="Fulton B."/>
            <person name="Courtney L."/>
            <person name="Fronick C."/>
            <person name="Harrison M."/>
            <person name="Strong C."/>
            <person name="Farmer C."/>
            <person name="Delahaunty K."/>
            <person name="Markovic C."/>
            <person name="Hall O."/>
            <person name="Minx P."/>
            <person name="Tomlinson C."/>
            <person name="Mitreva M."/>
            <person name="Hou S."/>
            <person name="Chen J."/>
            <person name="Wollam A."/>
            <person name="Pepin K.H."/>
            <person name="Johnson M."/>
            <person name="Bhonagiri V."/>
            <person name="Zhang X."/>
            <person name="Suruliraj S."/>
            <person name="Warren W."/>
            <person name="Chinwalla A."/>
            <person name="Mardis E.R."/>
            <person name="Wilson R.K."/>
        </authorList>
    </citation>
    <scope>NUCLEOTIDE SEQUENCE [LARGE SCALE GENOMIC DNA]</scope>
    <source>
        <strain evidence="3">DSM 22608 / JCM 16073 / KCTC 15190 / YIT 12066</strain>
    </source>
</reference>